<organism evidence="3 4">
    <name type="scientific">Natronococcus occultus SP4</name>
    <dbReference type="NCBI Taxonomy" id="694430"/>
    <lineage>
        <taxon>Archaea</taxon>
        <taxon>Methanobacteriati</taxon>
        <taxon>Methanobacteriota</taxon>
        <taxon>Stenosarchaea group</taxon>
        <taxon>Halobacteria</taxon>
        <taxon>Halobacteriales</taxon>
        <taxon>Natrialbaceae</taxon>
        <taxon>Natronococcus</taxon>
    </lineage>
</organism>
<dbReference type="GO" id="GO:0004175">
    <property type="term" value="F:endopeptidase activity"/>
    <property type="evidence" value="ECO:0007669"/>
    <property type="project" value="UniProtKB-ARBA"/>
</dbReference>
<dbReference type="EMBL" id="CP003929">
    <property type="protein sequence ID" value="AGB37777.1"/>
    <property type="molecule type" value="Genomic_DNA"/>
</dbReference>
<sequence length="270" mass="28394">MTAIRNWNSSARGAIALFALGMLGVIALAVYSVPMLRELPELSTVSTPTLVVLASVNSTLLLAVAVVLGTVTAPRLDLDSHVFAWAAGGTPDWGEIRDSLPLAAALGAGLFVVVAVLDAAFAQFTQLPVDEPPTDADALRDLVASIPMRLFYGGITEELLLRWGLMAPLVYVLWWGRNRAGTATEAPSGTIVWAAIAVSSVVFGIGHLPALASTIGLTTPLIVRTVLLNAIVGVVLGWLFWRRSLETAMIAHAAFHVALVAVSTVLIVVT</sequence>
<evidence type="ECO:0000259" key="2">
    <source>
        <dbReference type="Pfam" id="PF02517"/>
    </source>
</evidence>
<keyword evidence="4" id="KW-1185">Reference proteome</keyword>
<feature type="transmembrane region" description="Helical" evidence="1">
    <location>
        <begin position="159"/>
        <end position="176"/>
    </location>
</feature>
<protein>
    <submittedName>
        <fullName evidence="3">CAAX amino terminal protease family</fullName>
    </submittedName>
</protein>
<feature type="transmembrane region" description="Helical" evidence="1">
    <location>
        <begin position="248"/>
        <end position="269"/>
    </location>
</feature>
<dbReference type="KEGG" id="nou:Natoc_1987"/>
<keyword evidence="1" id="KW-0472">Membrane</keyword>
<dbReference type="AlphaFoldDB" id="L0JXM7"/>
<dbReference type="GO" id="GO:0080120">
    <property type="term" value="P:CAAX-box protein maturation"/>
    <property type="evidence" value="ECO:0007669"/>
    <property type="project" value="UniProtKB-ARBA"/>
</dbReference>
<dbReference type="GeneID" id="14405071"/>
<evidence type="ECO:0000313" key="4">
    <source>
        <dbReference type="Proteomes" id="UP000010878"/>
    </source>
</evidence>
<dbReference type="RefSeq" id="WP_015321221.1">
    <property type="nucleotide sequence ID" value="NC_019974.1"/>
</dbReference>
<keyword evidence="3" id="KW-0378">Hydrolase</keyword>
<gene>
    <name evidence="3" type="ORF">Natoc_1987</name>
</gene>
<feature type="transmembrane region" description="Helical" evidence="1">
    <location>
        <begin position="221"/>
        <end position="241"/>
    </location>
</feature>
<dbReference type="eggNOG" id="arCOG10178">
    <property type="taxonomic scope" value="Archaea"/>
</dbReference>
<evidence type="ECO:0000313" key="3">
    <source>
        <dbReference type="EMBL" id="AGB37777.1"/>
    </source>
</evidence>
<feature type="transmembrane region" description="Helical" evidence="1">
    <location>
        <begin position="12"/>
        <end position="31"/>
    </location>
</feature>
<dbReference type="HOGENOM" id="CLU_082370_0_0_2"/>
<dbReference type="GO" id="GO:0006508">
    <property type="term" value="P:proteolysis"/>
    <property type="evidence" value="ECO:0007669"/>
    <property type="project" value="UniProtKB-KW"/>
</dbReference>
<dbReference type="InterPro" id="IPR003675">
    <property type="entry name" value="Rce1/LyrA-like_dom"/>
</dbReference>
<feature type="transmembrane region" description="Helical" evidence="1">
    <location>
        <begin position="188"/>
        <end position="209"/>
    </location>
</feature>
<accession>L0JXM7</accession>
<keyword evidence="3" id="KW-0645">Protease</keyword>
<feature type="transmembrane region" description="Helical" evidence="1">
    <location>
        <begin position="102"/>
        <end position="124"/>
    </location>
</feature>
<keyword evidence="1" id="KW-1133">Transmembrane helix</keyword>
<dbReference type="Proteomes" id="UP000010878">
    <property type="component" value="Chromosome"/>
</dbReference>
<evidence type="ECO:0000256" key="1">
    <source>
        <dbReference type="SAM" id="Phobius"/>
    </source>
</evidence>
<reference evidence="3 4" key="1">
    <citation type="submission" date="2012-11" db="EMBL/GenBank/DDBJ databases">
        <title>FINISHED of Natronococcus occultus SP4, DSM 3396.</title>
        <authorList>
            <consortium name="DOE Joint Genome Institute"/>
            <person name="Eisen J."/>
            <person name="Huntemann M."/>
            <person name="Wei C.-L."/>
            <person name="Han J."/>
            <person name="Detter J.C."/>
            <person name="Han C."/>
            <person name="Tapia R."/>
            <person name="Chen A."/>
            <person name="Kyrpides N."/>
            <person name="Mavromatis K."/>
            <person name="Markowitz V."/>
            <person name="Szeto E."/>
            <person name="Ivanova N."/>
            <person name="Mikhailova N."/>
            <person name="Ovchinnikova G."/>
            <person name="Pagani I."/>
            <person name="Pati A."/>
            <person name="Goodwin L."/>
            <person name="Nordberg H.P."/>
            <person name="Cantor M.N."/>
            <person name="Hua S.X."/>
            <person name="Woyke T."/>
            <person name="Eisen J."/>
            <person name="Klenk H.-P."/>
            <person name="Klenk H.-P."/>
        </authorList>
    </citation>
    <scope>NUCLEOTIDE SEQUENCE [LARGE SCALE GENOMIC DNA]</scope>
    <source>
        <strain evidence="3 4">SP4</strain>
    </source>
</reference>
<name>L0JXM7_9EURY</name>
<feature type="transmembrane region" description="Helical" evidence="1">
    <location>
        <begin position="51"/>
        <end position="71"/>
    </location>
</feature>
<dbReference type="OrthoDB" id="205137at2157"/>
<keyword evidence="1" id="KW-0812">Transmembrane</keyword>
<feature type="domain" description="CAAX prenyl protease 2/Lysostaphin resistance protein A-like" evidence="2">
    <location>
        <begin position="143"/>
        <end position="256"/>
    </location>
</feature>
<proteinExistence type="predicted"/>
<dbReference type="Pfam" id="PF02517">
    <property type="entry name" value="Rce1-like"/>
    <property type="match status" value="1"/>
</dbReference>